<dbReference type="AlphaFoldDB" id="R6UCP8"/>
<comment type="caution">
    <text evidence="2">The sequence shown here is derived from an EMBL/GenBank/DDBJ whole genome shotgun (WGS) entry which is preliminary data.</text>
</comment>
<evidence type="ECO:0000313" key="2">
    <source>
        <dbReference type="EMBL" id="CDC77901.1"/>
    </source>
</evidence>
<keyword evidence="2" id="KW-0813">Transport</keyword>
<dbReference type="Gene3D" id="3.40.190.10">
    <property type="entry name" value="Periplasmic binding protein-like II"/>
    <property type="match status" value="1"/>
</dbReference>
<accession>R6UCP8</accession>
<keyword evidence="1" id="KW-0732">Signal</keyword>
<reference evidence="2" key="1">
    <citation type="submission" date="2012-11" db="EMBL/GenBank/DDBJ databases">
        <title>Dependencies among metagenomic species, viruses, plasmids and units of genetic variation.</title>
        <authorList>
            <person name="Nielsen H.B."/>
            <person name="Almeida M."/>
            <person name="Juncker A.S."/>
            <person name="Rasmussen S."/>
            <person name="Li J."/>
            <person name="Sunagawa S."/>
            <person name="Plichta D."/>
            <person name="Gautier L."/>
            <person name="Le Chatelier E."/>
            <person name="Peletier E."/>
            <person name="Bonde I."/>
            <person name="Nielsen T."/>
            <person name="Manichanh C."/>
            <person name="Arumugam M."/>
            <person name="Batto J."/>
            <person name="Santos M.B.Q.D."/>
            <person name="Blom N."/>
            <person name="Borruel N."/>
            <person name="Burgdorf K.S."/>
            <person name="Boumezbeur F."/>
            <person name="Casellas F."/>
            <person name="Dore J."/>
            <person name="Guarner F."/>
            <person name="Hansen T."/>
            <person name="Hildebrand F."/>
            <person name="Kaas R.S."/>
            <person name="Kennedy S."/>
            <person name="Kristiansen K."/>
            <person name="Kultima J.R."/>
            <person name="Leonard P."/>
            <person name="Levenez F."/>
            <person name="Lund O."/>
            <person name="Moumen B."/>
            <person name="Le Paslier D."/>
            <person name="Pons N."/>
            <person name="Pedersen O."/>
            <person name="Prifti E."/>
            <person name="Qin J."/>
            <person name="Raes J."/>
            <person name="Tap J."/>
            <person name="Tims S."/>
            <person name="Ussery D.W."/>
            <person name="Yamada T."/>
            <person name="MetaHit consortium"/>
            <person name="Renault P."/>
            <person name="Sicheritz-Ponten T."/>
            <person name="Bork P."/>
            <person name="Wang J."/>
            <person name="Brunak S."/>
            <person name="Ehrlich S.D."/>
        </authorList>
    </citation>
    <scope>NUCLEOTIDE SEQUENCE [LARGE SCALE GENOMIC DNA]</scope>
</reference>
<dbReference type="SUPFAM" id="SSF53850">
    <property type="entry name" value="Periplasmic binding protein-like II"/>
    <property type="match status" value="1"/>
</dbReference>
<evidence type="ECO:0000313" key="3">
    <source>
        <dbReference type="Proteomes" id="UP000017938"/>
    </source>
</evidence>
<feature type="signal peptide" evidence="1">
    <location>
        <begin position="1"/>
        <end position="25"/>
    </location>
</feature>
<protein>
    <submittedName>
        <fullName evidence="2">ABC-type sugar transport system periplasmic component</fullName>
    </submittedName>
</protein>
<dbReference type="PROSITE" id="PS51257">
    <property type="entry name" value="PROKAR_LIPOPROTEIN"/>
    <property type="match status" value="1"/>
</dbReference>
<dbReference type="Proteomes" id="UP000017938">
    <property type="component" value="Unassembled WGS sequence"/>
</dbReference>
<proteinExistence type="predicted"/>
<gene>
    <name evidence="2" type="ORF">BN580_00530</name>
</gene>
<organism evidence="2 3">
    <name type="scientific">Candidatus Colimorpha enterica</name>
    <dbReference type="NCBI Taxonomy" id="3083063"/>
    <lineage>
        <taxon>Bacteria</taxon>
        <taxon>Pseudomonadati</taxon>
        <taxon>Bacteroidota</taxon>
        <taxon>Bacteroidia</taxon>
        <taxon>Bacteroidales</taxon>
        <taxon>Candidatus Colimorpha</taxon>
    </lineage>
</organism>
<dbReference type="STRING" id="1263015.BN580_00530"/>
<keyword evidence="2" id="KW-0762">Sugar transport</keyword>
<name>R6UCP8_9BACT</name>
<feature type="chain" id="PRO_5039250778" evidence="1">
    <location>
        <begin position="26"/>
        <end position="483"/>
    </location>
</feature>
<evidence type="ECO:0000256" key="1">
    <source>
        <dbReference type="SAM" id="SignalP"/>
    </source>
</evidence>
<sequence>MKLSTVKKAVLFLVAAMITAMTLVACKTSGQETGSGSTGTHAPGTSVELELPDKKYNGYEFRVFCRPQANADDVWSADLFATSEDSTRVGSAVYKRVQWVSTLLDCKLTYTLSSNSNMETDAMNVLFAGEDAHDLLMPHGRSIMTYADEGYLLDWEKDLTWCNLDKPWWDSGARKTFSINNRLYVMNGDISYMSIGYTFAMFFNKDVMDDLGMEYPYERVKNGTWTFDVFNTMVKQGAKDLNGDGNIEVGNDRFGYSTHEHGASFQVMYSTGSRLLVKDSDDIPYCPGVTQVTEKAYTDFYSLIDSQYATMYFNKDGDKKVSVKNGESLFWDTYVKELSVMGDYDYEFGLVPWPNFNEGEDGYSCHVSCYVHEFGVPYTVTDADRTSAIIEALAYGGYSSVIDEYYEQTLQIQKSRDDESKEMLKIIRDSRAYDLGFFHVSLEPLSSMGNLIATIPTHNLSTFYNKYKAQIDVKLAELIEKYE</sequence>
<dbReference type="EMBL" id="CBFW010000452">
    <property type="protein sequence ID" value="CDC77901.1"/>
    <property type="molecule type" value="Genomic_DNA"/>
</dbReference>